<dbReference type="PANTHER" id="PTHR39470:SF1">
    <property type="entry name" value="CHORISMATE SYNTHASE PROTEIN"/>
    <property type="match status" value="1"/>
</dbReference>
<keyword evidence="1" id="KW-0812">Transmembrane</keyword>
<feature type="transmembrane region" description="Helical" evidence="1">
    <location>
        <begin position="25"/>
        <end position="44"/>
    </location>
</feature>
<name>A0A9N8YLY4_9GLOM</name>
<feature type="transmembrane region" description="Helical" evidence="1">
    <location>
        <begin position="117"/>
        <end position="138"/>
    </location>
</feature>
<feature type="transmembrane region" description="Helical" evidence="1">
    <location>
        <begin position="190"/>
        <end position="207"/>
    </location>
</feature>
<proteinExistence type="predicted"/>
<dbReference type="AlphaFoldDB" id="A0A9N8YLY4"/>
<dbReference type="OrthoDB" id="4218123at2759"/>
<protein>
    <submittedName>
        <fullName evidence="2">4734_t:CDS:1</fullName>
    </submittedName>
</protein>
<accession>A0A9N8YLY4</accession>
<dbReference type="EMBL" id="CAJVPK010000006">
    <property type="protein sequence ID" value="CAG8432905.1"/>
    <property type="molecule type" value="Genomic_DNA"/>
</dbReference>
<feature type="transmembrane region" description="Helical" evidence="1">
    <location>
        <begin position="150"/>
        <end position="170"/>
    </location>
</feature>
<keyword evidence="3" id="KW-1185">Reference proteome</keyword>
<keyword evidence="1" id="KW-0472">Membrane</keyword>
<evidence type="ECO:0000256" key="1">
    <source>
        <dbReference type="SAM" id="Phobius"/>
    </source>
</evidence>
<reference evidence="2" key="1">
    <citation type="submission" date="2021-06" db="EMBL/GenBank/DDBJ databases">
        <authorList>
            <person name="Kallberg Y."/>
            <person name="Tangrot J."/>
            <person name="Rosling A."/>
        </authorList>
    </citation>
    <scope>NUCLEOTIDE SEQUENCE</scope>
    <source>
        <strain evidence="2">AZ414A</strain>
    </source>
</reference>
<comment type="caution">
    <text evidence="2">The sequence shown here is derived from an EMBL/GenBank/DDBJ whole genome shotgun (WGS) entry which is preliminary data.</text>
</comment>
<organism evidence="2 3">
    <name type="scientific">Diversispora eburnea</name>
    <dbReference type="NCBI Taxonomy" id="1213867"/>
    <lineage>
        <taxon>Eukaryota</taxon>
        <taxon>Fungi</taxon>
        <taxon>Fungi incertae sedis</taxon>
        <taxon>Mucoromycota</taxon>
        <taxon>Glomeromycotina</taxon>
        <taxon>Glomeromycetes</taxon>
        <taxon>Diversisporales</taxon>
        <taxon>Diversisporaceae</taxon>
        <taxon>Diversispora</taxon>
    </lineage>
</organism>
<keyword evidence="1" id="KW-1133">Transmembrane helix</keyword>
<evidence type="ECO:0000313" key="3">
    <source>
        <dbReference type="Proteomes" id="UP000789706"/>
    </source>
</evidence>
<dbReference type="PANTHER" id="PTHR39470">
    <property type="entry name" value="CHROMOSOME 10, WHOLE GENOME SHOTGUN SEQUENCE"/>
    <property type="match status" value="1"/>
</dbReference>
<sequence length="321" mass="37528">MIEKWRGYMKEQNTKSKLKKTKFDLFVIYLLIGITLTQLYYAFWSPPPNMFRPLKRMPKRNYINSLREGLLRTKEELSSKEEILLDKFQSLENRLVYATYGEEALMECTYCKDISDYFYFIIPTIIWSYITMWVVLGISTMSNNKANMRTYGTIFLVGCGIFELYTLSTADIQNNKTTGTSEFLYCTTDFYRRLAFSILCLGILLYGKAEERSAMETIYGIIRNQELIIQRNKAINIQRTAVLRDENLRKIFEDFYKTRETEDNLDPGYKEARDNYLSENGIDKLAELYVNDITKMKDLENETGFASEIRNTGESSGSSSQ</sequence>
<evidence type="ECO:0000313" key="2">
    <source>
        <dbReference type="EMBL" id="CAG8432905.1"/>
    </source>
</evidence>
<dbReference type="Proteomes" id="UP000789706">
    <property type="component" value="Unassembled WGS sequence"/>
</dbReference>
<gene>
    <name evidence="2" type="ORF">DEBURN_LOCUS229</name>
</gene>